<reference evidence="2 3" key="1">
    <citation type="journal article" date="2019" name="Microbiol. Resour. Announc.">
        <title>Complete Genome Sequence of Halomonas sulfidaeris Strain Esulfide1 Isolated from a Metal Sulfide Rock at a Depth of 2,200 Meters, Obtained Using Nanopore Sequencing.</title>
        <authorList>
            <person name="Saito M."/>
            <person name="Nishigata A."/>
            <person name="Galipon J."/>
            <person name="Arakawa K."/>
        </authorList>
    </citation>
    <scope>NUCLEOTIDE SEQUENCE [LARGE SCALE GENOMIC DNA]</scope>
    <source>
        <strain evidence="2 3">ATCC BAA-803</strain>
    </source>
</reference>
<feature type="domain" description="Phospholipid/glycerol acyltransferase" evidence="1">
    <location>
        <begin position="101"/>
        <end position="202"/>
    </location>
</feature>
<dbReference type="AlphaFoldDB" id="A0A455UAF7"/>
<evidence type="ECO:0000313" key="2">
    <source>
        <dbReference type="EMBL" id="BBI61561.1"/>
    </source>
</evidence>
<evidence type="ECO:0000313" key="3">
    <source>
        <dbReference type="Proteomes" id="UP000320231"/>
    </source>
</evidence>
<dbReference type="KEGG" id="hsr:HSBAA_28670"/>
<accession>A0A455UAF7</accession>
<dbReference type="Pfam" id="PF01553">
    <property type="entry name" value="Acyltransferase"/>
    <property type="match status" value="1"/>
</dbReference>
<name>A0A455UAF7_9GAMM</name>
<dbReference type="GO" id="GO:0019698">
    <property type="term" value="P:D-galacturonate catabolic process"/>
    <property type="evidence" value="ECO:0007669"/>
    <property type="project" value="TreeGrafter"/>
</dbReference>
<evidence type="ECO:0000259" key="1">
    <source>
        <dbReference type="Pfam" id="PF01553"/>
    </source>
</evidence>
<dbReference type="InterPro" id="IPR002123">
    <property type="entry name" value="Plipid/glycerol_acylTrfase"/>
</dbReference>
<dbReference type="EMBL" id="AP019514">
    <property type="protein sequence ID" value="BBI61561.1"/>
    <property type="molecule type" value="Genomic_DNA"/>
</dbReference>
<dbReference type="PANTHER" id="PTHR30068:SF3">
    <property type="entry name" value="PHOSPHOLIPID_GLYCEROL ACYLTRANSFERASE DOMAIN-CONTAINING PROTEIN"/>
    <property type="match status" value="1"/>
</dbReference>
<dbReference type="GO" id="GO:0042840">
    <property type="term" value="P:D-glucuronate catabolic process"/>
    <property type="evidence" value="ECO:0007669"/>
    <property type="project" value="TreeGrafter"/>
</dbReference>
<organism evidence="2 3">
    <name type="scientific">Vreelandella sulfidaeris</name>
    <dbReference type="NCBI Taxonomy" id="115553"/>
    <lineage>
        <taxon>Bacteria</taxon>
        <taxon>Pseudomonadati</taxon>
        <taxon>Pseudomonadota</taxon>
        <taxon>Gammaproteobacteria</taxon>
        <taxon>Oceanospirillales</taxon>
        <taxon>Halomonadaceae</taxon>
        <taxon>Vreelandella</taxon>
    </lineage>
</organism>
<dbReference type="PANTHER" id="PTHR30068">
    <property type="entry name" value="URONATE ISOMERASE"/>
    <property type="match status" value="1"/>
</dbReference>
<sequence>MTHHNNAPNASIETDPWADIRPFMDHEVADVLARLSRDNELLDALTRFRLPRLARWAPSLARGFASRAVRREVKDVSTVYEFQMRIAHYMERMIRTTTDAFEVTGLDKLDPNGAYLFIGNHRDISLDPAFVNYALYQAKRDTVRIAIGDNLLKKPYVTDLMRLNKALLYRVARGKRAMLAAYQQLSAYIRHTITEDQHSIWMAQREGRAKTALITPSPPSSKC</sequence>
<dbReference type="SUPFAM" id="SSF69593">
    <property type="entry name" value="Glycerol-3-phosphate (1)-acyltransferase"/>
    <property type="match status" value="1"/>
</dbReference>
<proteinExistence type="predicted"/>
<dbReference type="GO" id="GO:0016746">
    <property type="term" value="F:acyltransferase activity"/>
    <property type="evidence" value="ECO:0007669"/>
    <property type="project" value="InterPro"/>
</dbReference>
<protein>
    <recommendedName>
        <fullName evidence="1">Phospholipid/glycerol acyltransferase domain-containing protein</fullName>
    </recommendedName>
</protein>
<dbReference type="Proteomes" id="UP000320231">
    <property type="component" value="Chromosome"/>
</dbReference>
<gene>
    <name evidence="2" type="ORF">HSBAA_28670</name>
</gene>